<evidence type="ECO:0000256" key="3">
    <source>
        <dbReference type="ARBA" id="ARBA00004931"/>
    </source>
</evidence>
<evidence type="ECO:0000256" key="8">
    <source>
        <dbReference type="ARBA" id="ARBA00022605"/>
    </source>
</evidence>
<comment type="similarity">
    <text evidence="5">Belongs to the class-IV pyridoxal-phosphate-dependent aminotransferase family.</text>
</comment>
<dbReference type="GO" id="GO:0052656">
    <property type="term" value="F:L-isoleucine-2-oxoglutarate transaminase activity"/>
    <property type="evidence" value="ECO:0007669"/>
    <property type="project" value="RHEA"/>
</dbReference>
<dbReference type="GO" id="GO:0052654">
    <property type="term" value="F:L-leucine-2-oxoglutarate transaminase activity"/>
    <property type="evidence" value="ECO:0007669"/>
    <property type="project" value="RHEA"/>
</dbReference>
<comment type="pathway">
    <text evidence="4">Amino-acid biosynthesis; L-leucine biosynthesis; L-leucine from 3-methyl-2-oxobutanoate: step 4/4.</text>
</comment>
<keyword evidence="9 16" id="KW-0808">Transferase</keyword>
<dbReference type="GO" id="GO:0009099">
    <property type="term" value="P:L-valine biosynthetic process"/>
    <property type="evidence" value="ECO:0007669"/>
    <property type="project" value="UniProtKB-UniPathway"/>
</dbReference>
<evidence type="ECO:0000256" key="9">
    <source>
        <dbReference type="ARBA" id="ARBA00022679"/>
    </source>
</evidence>
<dbReference type="InterPro" id="IPR001544">
    <property type="entry name" value="Aminotrans_IV"/>
</dbReference>
<name>A0A1R4GBT1_9MICO</name>
<evidence type="ECO:0000256" key="15">
    <source>
        <dbReference type="PIRSR" id="PIRSR006468-1"/>
    </source>
</evidence>
<dbReference type="GeneID" id="303173657"/>
<feature type="modified residue" description="N6-(pyridoxal phosphate)lysine" evidence="15">
    <location>
        <position position="200"/>
    </location>
</feature>
<dbReference type="NCBIfam" id="NF009897">
    <property type="entry name" value="PRK13357.1"/>
    <property type="match status" value="1"/>
</dbReference>
<dbReference type="UniPathway" id="UPA00047">
    <property type="reaction ID" value="UER00058"/>
</dbReference>
<reference evidence="16 17" key="1">
    <citation type="submission" date="2017-02" db="EMBL/GenBank/DDBJ databases">
        <authorList>
            <person name="Peterson S.W."/>
        </authorList>
    </citation>
    <scope>NUCLEOTIDE SEQUENCE [LARGE SCALE GENOMIC DNA]</scope>
    <source>
        <strain evidence="16 17">LMG 22410</strain>
    </source>
</reference>
<protein>
    <recommendedName>
        <fullName evidence="6">branched-chain-amino-acid transaminase</fullName>
        <ecNumber evidence="6">2.6.1.42</ecNumber>
    </recommendedName>
</protein>
<dbReference type="GO" id="GO:0009098">
    <property type="term" value="P:L-leucine biosynthetic process"/>
    <property type="evidence" value="ECO:0007669"/>
    <property type="project" value="UniProtKB-UniPathway"/>
</dbReference>
<dbReference type="InterPro" id="IPR043131">
    <property type="entry name" value="BCAT-like_N"/>
</dbReference>
<comment type="cofactor">
    <cofactor evidence="1">
        <name>pyridoxal 5'-phosphate</name>
        <dbReference type="ChEBI" id="CHEBI:597326"/>
    </cofactor>
</comment>
<comment type="catalytic activity">
    <reaction evidence="12">
        <text>L-valine + 2-oxoglutarate = 3-methyl-2-oxobutanoate + L-glutamate</text>
        <dbReference type="Rhea" id="RHEA:24813"/>
        <dbReference type="ChEBI" id="CHEBI:11851"/>
        <dbReference type="ChEBI" id="CHEBI:16810"/>
        <dbReference type="ChEBI" id="CHEBI:29985"/>
        <dbReference type="ChEBI" id="CHEBI:57762"/>
        <dbReference type="EC" id="2.6.1.42"/>
    </reaction>
</comment>
<accession>A0A1R4GBT1</accession>
<evidence type="ECO:0000256" key="13">
    <source>
        <dbReference type="ARBA" id="ARBA00048798"/>
    </source>
</evidence>
<dbReference type="CDD" id="cd01557">
    <property type="entry name" value="BCAT_beta_family"/>
    <property type="match status" value="1"/>
</dbReference>
<evidence type="ECO:0000256" key="7">
    <source>
        <dbReference type="ARBA" id="ARBA00022576"/>
    </source>
</evidence>
<dbReference type="InterPro" id="IPR043132">
    <property type="entry name" value="BCAT-like_C"/>
</dbReference>
<comment type="pathway">
    <text evidence="3">Amino-acid biosynthesis; L-valine biosynthesis; L-valine from pyruvate: step 4/4.</text>
</comment>
<evidence type="ECO:0000256" key="14">
    <source>
        <dbReference type="ARBA" id="ARBA00049229"/>
    </source>
</evidence>
<dbReference type="EMBL" id="FUHU01000043">
    <property type="protein sequence ID" value="SJM65608.1"/>
    <property type="molecule type" value="Genomic_DNA"/>
</dbReference>
<keyword evidence="17" id="KW-1185">Reference proteome</keyword>
<dbReference type="Pfam" id="PF01063">
    <property type="entry name" value="Aminotran_4"/>
    <property type="match status" value="1"/>
</dbReference>
<dbReference type="Gene3D" id="3.30.470.10">
    <property type="match status" value="1"/>
</dbReference>
<dbReference type="InterPro" id="IPR033939">
    <property type="entry name" value="BCAT_family"/>
</dbReference>
<keyword evidence="7 16" id="KW-0032">Aminotransferase</keyword>
<dbReference type="PANTHER" id="PTHR11825">
    <property type="entry name" value="SUBGROUP IIII AMINOTRANSFERASE"/>
    <property type="match status" value="1"/>
</dbReference>
<dbReference type="OrthoDB" id="9804984at2"/>
<organism evidence="16 17">
    <name type="scientific">Agrococcus casei LMG 22410</name>
    <dbReference type="NCBI Taxonomy" id="1255656"/>
    <lineage>
        <taxon>Bacteria</taxon>
        <taxon>Bacillati</taxon>
        <taxon>Actinomycetota</taxon>
        <taxon>Actinomycetes</taxon>
        <taxon>Micrococcales</taxon>
        <taxon>Microbacteriaceae</taxon>
        <taxon>Agrococcus</taxon>
    </lineage>
</organism>
<evidence type="ECO:0000313" key="16">
    <source>
        <dbReference type="EMBL" id="SJM65608.1"/>
    </source>
</evidence>
<dbReference type="InterPro" id="IPR036038">
    <property type="entry name" value="Aminotransferase-like"/>
</dbReference>
<evidence type="ECO:0000313" key="17">
    <source>
        <dbReference type="Proteomes" id="UP000195787"/>
    </source>
</evidence>
<evidence type="ECO:0000256" key="11">
    <source>
        <dbReference type="ARBA" id="ARBA00023304"/>
    </source>
</evidence>
<dbReference type="SUPFAM" id="SSF56752">
    <property type="entry name" value="D-aminoacid aminotransferase-like PLP-dependent enzymes"/>
    <property type="match status" value="1"/>
</dbReference>
<evidence type="ECO:0000256" key="10">
    <source>
        <dbReference type="ARBA" id="ARBA00022898"/>
    </source>
</evidence>
<dbReference type="GO" id="GO:0009097">
    <property type="term" value="P:isoleucine biosynthetic process"/>
    <property type="evidence" value="ECO:0007669"/>
    <property type="project" value="UniProtKB-UniPathway"/>
</dbReference>
<proteinExistence type="inferred from homology"/>
<sequence length="364" mass="39538">MTLEFTTTPSENTATAEQLAGIFENPGFGRFFTDHMVTIDWTSDAGWFDARVEPYGPIAIDPAHAVLHYGQEIFEGLKAYRHADGSVWLFRPDQNAARLQRSAARMALPEVPAEAFIEACRRLVEIDEHWVPSGAEQSLYLRPFEFGNEVFLGVRAAESARFMVIASPVGAYFADGVKPVRIWLSEHHNRAGKGGTGAAKTGGNYASSLLPTQEAFANGCSQVLFLSSLGDGLIEELGGMNLVLVRGDGTLITPQSDTILDGVTRNSLLELAKSMGFKVEHRPVSIDEWREGVADGSITEAFACGTAAVITPINEIVSAGGSFGWPDSEPGKVTMQLRQALNDIQWGRAEDPFGWMVQVTDAKE</sequence>
<dbReference type="NCBIfam" id="TIGR01123">
    <property type="entry name" value="ilvE_II"/>
    <property type="match status" value="1"/>
</dbReference>
<dbReference type="EC" id="2.6.1.42" evidence="6"/>
<evidence type="ECO:0000256" key="4">
    <source>
        <dbReference type="ARBA" id="ARBA00005072"/>
    </source>
</evidence>
<evidence type="ECO:0000256" key="12">
    <source>
        <dbReference type="ARBA" id="ARBA00048212"/>
    </source>
</evidence>
<comment type="catalytic activity">
    <reaction evidence="14">
        <text>L-leucine + 2-oxoglutarate = 4-methyl-2-oxopentanoate + L-glutamate</text>
        <dbReference type="Rhea" id="RHEA:18321"/>
        <dbReference type="ChEBI" id="CHEBI:16810"/>
        <dbReference type="ChEBI" id="CHEBI:17865"/>
        <dbReference type="ChEBI" id="CHEBI:29985"/>
        <dbReference type="ChEBI" id="CHEBI:57427"/>
        <dbReference type="EC" id="2.6.1.42"/>
    </reaction>
</comment>
<evidence type="ECO:0000256" key="6">
    <source>
        <dbReference type="ARBA" id="ARBA00013053"/>
    </source>
</evidence>
<keyword evidence="8" id="KW-0028">Amino-acid biosynthesis</keyword>
<dbReference type="PIRSF" id="PIRSF006468">
    <property type="entry name" value="BCAT1"/>
    <property type="match status" value="1"/>
</dbReference>
<evidence type="ECO:0000256" key="2">
    <source>
        <dbReference type="ARBA" id="ARBA00004824"/>
    </source>
</evidence>
<comment type="catalytic activity">
    <reaction evidence="13">
        <text>L-isoleucine + 2-oxoglutarate = (S)-3-methyl-2-oxopentanoate + L-glutamate</text>
        <dbReference type="Rhea" id="RHEA:24801"/>
        <dbReference type="ChEBI" id="CHEBI:16810"/>
        <dbReference type="ChEBI" id="CHEBI:29985"/>
        <dbReference type="ChEBI" id="CHEBI:35146"/>
        <dbReference type="ChEBI" id="CHEBI:58045"/>
        <dbReference type="EC" id="2.6.1.42"/>
    </reaction>
</comment>
<gene>
    <name evidence="16" type="ORF">CZ674_10600</name>
</gene>
<dbReference type="GO" id="GO:0052655">
    <property type="term" value="F:L-valine-2-oxoglutarate transaminase activity"/>
    <property type="evidence" value="ECO:0007669"/>
    <property type="project" value="RHEA"/>
</dbReference>
<dbReference type="UniPathway" id="UPA00048">
    <property type="reaction ID" value="UER00073"/>
</dbReference>
<dbReference type="PANTHER" id="PTHR11825:SF44">
    <property type="entry name" value="BRANCHED-CHAIN-AMINO-ACID AMINOTRANSFERASE"/>
    <property type="match status" value="1"/>
</dbReference>
<comment type="pathway">
    <text evidence="2">Amino-acid biosynthesis; L-isoleucine biosynthesis; L-isoleucine from 2-oxobutanoate: step 4/4.</text>
</comment>
<dbReference type="InterPro" id="IPR005786">
    <property type="entry name" value="B_amino_transII"/>
</dbReference>
<dbReference type="UniPathway" id="UPA00049">
    <property type="reaction ID" value="UER00062"/>
</dbReference>
<dbReference type="Proteomes" id="UP000195787">
    <property type="component" value="Unassembled WGS sequence"/>
</dbReference>
<evidence type="ECO:0000256" key="1">
    <source>
        <dbReference type="ARBA" id="ARBA00001933"/>
    </source>
</evidence>
<dbReference type="AlphaFoldDB" id="A0A1R4GBT1"/>
<dbReference type="RefSeq" id="WP_086992521.1">
    <property type="nucleotide sequence ID" value="NZ_FUHU01000043.1"/>
</dbReference>
<keyword evidence="10" id="KW-0663">Pyridoxal phosphate</keyword>
<dbReference type="Gene3D" id="3.20.10.10">
    <property type="entry name" value="D-amino Acid Aminotransferase, subunit A, domain 2"/>
    <property type="match status" value="1"/>
</dbReference>
<keyword evidence="11" id="KW-0100">Branched-chain amino acid biosynthesis</keyword>
<evidence type="ECO:0000256" key="5">
    <source>
        <dbReference type="ARBA" id="ARBA00009320"/>
    </source>
</evidence>